<accession>A0ABU6XFD5</accession>
<feature type="compositionally biased region" description="Pro residues" evidence="1">
    <location>
        <begin position="10"/>
        <end position="34"/>
    </location>
</feature>
<evidence type="ECO:0000256" key="1">
    <source>
        <dbReference type="SAM" id="MobiDB-lite"/>
    </source>
</evidence>
<evidence type="ECO:0000313" key="2">
    <source>
        <dbReference type="EMBL" id="MED6196786.1"/>
    </source>
</evidence>
<dbReference type="EMBL" id="JASCZI010211798">
    <property type="protein sequence ID" value="MED6196786.1"/>
    <property type="molecule type" value="Genomic_DNA"/>
</dbReference>
<organism evidence="2 3">
    <name type="scientific">Stylosanthes scabra</name>
    <dbReference type="NCBI Taxonomy" id="79078"/>
    <lineage>
        <taxon>Eukaryota</taxon>
        <taxon>Viridiplantae</taxon>
        <taxon>Streptophyta</taxon>
        <taxon>Embryophyta</taxon>
        <taxon>Tracheophyta</taxon>
        <taxon>Spermatophyta</taxon>
        <taxon>Magnoliopsida</taxon>
        <taxon>eudicotyledons</taxon>
        <taxon>Gunneridae</taxon>
        <taxon>Pentapetalae</taxon>
        <taxon>rosids</taxon>
        <taxon>fabids</taxon>
        <taxon>Fabales</taxon>
        <taxon>Fabaceae</taxon>
        <taxon>Papilionoideae</taxon>
        <taxon>50 kb inversion clade</taxon>
        <taxon>dalbergioids sensu lato</taxon>
        <taxon>Dalbergieae</taxon>
        <taxon>Pterocarpus clade</taxon>
        <taxon>Stylosanthes</taxon>
    </lineage>
</organism>
<keyword evidence="3" id="KW-1185">Reference proteome</keyword>
<evidence type="ECO:0000313" key="3">
    <source>
        <dbReference type="Proteomes" id="UP001341840"/>
    </source>
</evidence>
<sequence>MDQEQGLSSDPPPPTSVDPKPPSRPRPPQAPSRPPTAVDPNAVCRALFTFGAPSRPPSSFIAAWSLSGSVGTPQFVVGASLRQPFGGFRRRVSPSSKHPSLSSWETLAFSFLLGSCLLFRETLAAAVRRRGGCLPRQPVEFNHHSLWFSNAGCPMLPSGTETSQNRILNLVQTQAKQ</sequence>
<feature type="region of interest" description="Disordered" evidence="1">
    <location>
        <begin position="1"/>
        <end position="39"/>
    </location>
</feature>
<comment type="caution">
    <text evidence="2">The sequence shown here is derived from an EMBL/GenBank/DDBJ whole genome shotgun (WGS) entry which is preliminary data.</text>
</comment>
<proteinExistence type="predicted"/>
<reference evidence="2 3" key="1">
    <citation type="journal article" date="2023" name="Plants (Basel)">
        <title>Bridging the Gap: Combining Genomics and Transcriptomics Approaches to Understand Stylosanthes scabra, an Orphan Legume from the Brazilian Caatinga.</title>
        <authorList>
            <person name="Ferreira-Neto J.R.C."/>
            <person name="da Silva M.D."/>
            <person name="Binneck E."/>
            <person name="de Melo N.F."/>
            <person name="da Silva R.H."/>
            <person name="de Melo A.L.T.M."/>
            <person name="Pandolfi V."/>
            <person name="Bustamante F.O."/>
            <person name="Brasileiro-Vidal A.C."/>
            <person name="Benko-Iseppon A.M."/>
        </authorList>
    </citation>
    <scope>NUCLEOTIDE SEQUENCE [LARGE SCALE GENOMIC DNA]</scope>
    <source>
        <tissue evidence="2">Leaves</tissue>
    </source>
</reference>
<dbReference type="Proteomes" id="UP001341840">
    <property type="component" value="Unassembled WGS sequence"/>
</dbReference>
<name>A0ABU6XFD5_9FABA</name>
<gene>
    <name evidence="2" type="ORF">PIB30_050609</name>
</gene>
<protein>
    <submittedName>
        <fullName evidence="2">Uncharacterized protein</fullName>
    </submittedName>
</protein>